<dbReference type="Proteomes" id="UP000256913">
    <property type="component" value="Unassembled WGS sequence"/>
</dbReference>
<protein>
    <submittedName>
        <fullName evidence="3">Uncharacterized protein</fullName>
    </submittedName>
</protein>
<sequence>MTHAVLDDDEALLAELAAVGARRWWNRWTIGLGVLVLLLGGFVAGVQVQRSYGPQPAAAAGRGGARPSGFPTAFPGRAAPTTAPATSGTVKLVDGGTLYVQTADGVVTVRTNGDTAVRTPAALKNLKPGDPVTVEGPDDGSGTVTATSVTRTK</sequence>
<name>A0A3D9ZV52_9ACTN</name>
<feature type="transmembrane region" description="Helical" evidence="2">
    <location>
        <begin position="28"/>
        <end position="46"/>
    </location>
</feature>
<keyword evidence="2" id="KW-0472">Membrane</keyword>
<evidence type="ECO:0000256" key="1">
    <source>
        <dbReference type="SAM" id="MobiDB-lite"/>
    </source>
</evidence>
<feature type="compositionally biased region" description="Polar residues" evidence="1">
    <location>
        <begin position="142"/>
        <end position="153"/>
    </location>
</feature>
<reference evidence="3 4" key="1">
    <citation type="submission" date="2018-08" db="EMBL/GenBank/DDBJ databases">
        <title>Sequencing the genomes of 1000 actinobacteria strains.</title>
        <authorList>
            <person name="Klenk H.-P."/>
        </authorList>
    </citation>
    <scope>NUCLEOTIDE SEQUENCE [LARGE SCALE GENOMIC DNA]</scope>
    <source>
        <strain evidence="3 4">DSM 44099</strain>
    </source>
</reference>
<gene>
    <name evidence="3" type="ORF">DFJ67_6425</name>
</gene>
<keyword evidence="2" id="KW-1133">Transmembrane helix</keyword>
<dbReference type="AlphaFoldDB" id="A0A3D9ZV52"/>
<dbReference type="RefSeq" id="WP_239097609.1">
    <property type="nucleotide sequence ID" value="NZ_BONB01000098.1"/>
</dbReference>
<comment type="caution">
    <text evidence="3">The sequence shown here is derived from an EMBL/GenBank/DDBJ whole genome shotgun (WGS) entry which is preliminary data.</text>
</comment>
<proteinExistence type="predicted"/>
<evidence type="ECO:0000313" key="3">
    <source>
        <dbReference type="EMBL" id="REG00373.1"/>
    </source>
</evidence>
<accession>A0A3D9ZV52</accession>
<organism evidence="3 4">
    <name type="scientific">Asanoa ferruginea</name>
    <dbReference type="NCBI Taxonomy" id="53367"/>
    <lineage>
        <taxon>Bacteria</taxon>
        <taxon>Bacillati</taxon>
        <taxon>Actinomycetota</taxon>
        <taxon>Actinomycetes</taxon>
        <taxon>Micromonosporales</taxon>
        <taxon>Micromonosporaceae</taxon>
        <taxon>Asanoa</taxon>
    </lineage>
</organism>
<feature type="region of interest" description="Disordered" evidence="1">
    <location>
        <begin position="124"/>
        <end position="153"/>
    </location>
</feature>
<evidence type="ECO:0000256" key="2">
    <source>
        <dbReference type="SAM" id="Phobius"/>
    </source>
</evidence>
<keyword evidence="4" id="KW-1185">Reference proteome</keyword>
<keyword evidence="2" id="KW-0812">Transmembrane</keyword>
<evidence type="ECO:0000313" key="4">
    <source>
        <dbReference type="Proteomes" id="UP000256913"/>
    </source>
</evidence>
<dbReference type="EMBL" id="QUMQ01000001">
    <property type="protein sequence ID" value="REG00373.1"/>
    <property type="molecule type" value="Genomic_DNA"/>
</dbReference>